<dbReference type="Proteomes" id="UP000198548">
    <property type="component" value="Unassembled WGS sequence"/>
</dbReference>
<proteinExistence type="predicted"/>
<dbReference type="RefSeq" id="WP_091489606.1">
    <property type="nucleotide sequence ID" value="NZ_BJUX01000035.1"/>
</dbReference>
<dbReference type="OrthoDB" id="2991698at2"/>
<reference evidence="2 3" key="1">
    <citation type="submission" date="2016-10" db="EMBL/GenBank/DDBJ databases">
        <authorList>
            <person name="de Groot N.N."/>
        </authorList>
    </citation>
    <scope>NUCLEOTIDE SEQUENCE [LARGE SCALE GENOMIC DNA]</scope>
    <source>
        <strain evidence="2 3">DSM 19182</strain>
    </source>
</reference>
<organism evidence="2 3">
    <name type="scientific">Alkalibacterium putridalgicola</name>
    <dbReference type="NCBI Taxonomy" id="426703"/>
    <lineage>
        <taxon>Bacteria</taxon>
        <taxon>Bacillati</taxon>
        <taxon>Bacillota</taxon>
        <taxon>Bacilli</taxon>
        <taxon>Lactobacillales</taxon>
        <taxon>Carnobacteriaceae</taxon>
        <taxon>Alkalibacterium</taxon>
    </lineage>
</organism>
<sequence length="235" mass="25836">MKRQQRIFAKFATIGMLVGVISTNTAPLIANAQKNPQFSHNRLEKSITDSQSDFKSTYISEELSQEDKDFMKKLSTIYSMLELNKNNHLILNVSDSELKEDYDFSVQEIEKVHAIIAFQIQNTATQITDTTQVNDGIVSPMLHVSDWKVYFTNYDVRMYFSSAIQAGAPAVVATLAALGSTVATPGVGTVLGVVVGLFSAGAITYQVTQAMVNDQGFYIGVDWNGAFPNPAMGTW</sequence>
<protein>
    <submittedName>
        <fullName evidence="2">Uncharacterized protein</fullName>
    </submittedName>
</protein>
<dbReference type="AlphaFoldDB" id="A0A1H7WT76"/>
<accession>A0A1H7WT76</accession>
<dbReference type="EMBL" id="BJUX01000035">
    <property type="protein sequence ID" value="GEK90138.1"/>
    <property type="molecule type" value="Genomic_DNA"/>
</dbReference>
<evidence type="ECO:0000313" key="4">
    <source>
        <dbReference type="Proteomes" id="UP000321425"/>
    </source>
</evidence>
<gene>
    <name evidence="1" type="ORF">APU01nite_21770</name>
    <name evidence="2" type="ORF">SAMN04488100_13916</name>
</gene>
<dbReference type="EMBL" id="FOBL01000039">
    <property type="protein sequence ID" value="SEM24683.1"/>
    <property type="molecule type" value="Genomic_DNA"/>
</dbReference>
<evidence type="ECO:0000313" key="3">
    <source>
        <dbReference type="Proteomes" id="UP000198548"/>
    </source>
</evidence>
<reference evidence="1 4" key="2">
    <citation type="submission" date="2019-07" db="EMBL/GenBank/DDBJ databases">
        <title>Whole genome shotgun sequence of Alkalibacterium putridalgicola NBRC 103243.</title>
        <authorList>
            <person name="Hosoyama A."/>
            <person name="Uohara A."/>
            <person name="Ohji S."/>
            <person name="Ichikawa N."/>
        </authorList>
    </citation>
    <scope>NUCLEOTIDE SEQUENCE [LARGE SCALE GENOMIC DNA]</scope>
    <source>
        <strain evidence="1 4">NBRC 103243</strain>
    </source>
</reference>
<evidence type="ECO:0000313" key="1">
    <source>
        <dbReference type="EMBL" id="GEK90138.1"/>
    </source>
</evidence>
<keyword evidence="4" id="KW-1185">Reference proteome</keyword>
<evidence type="ECO:0000313" key="2">
    <source>
        <dbReference type="EMBL" id="SEM24683.1"/>
    </source>
</evidence>
<name>A0A1H7WT76_9LACT</name>
<dbReference type="Proteomes" id="UP000321425">
    <property type="component" value="Unassembled WGS sequence"/>
</dbReference>